<keyword evidence="3" id="KW-1185">Reference proteome</keyword>
<reference evidence="2 3" key="1">
    <citation type="journal article" date="2019" name="Int. J. Syst. Evol. Microbiol.">
        <title>The Global Catalogue of Microorganisms (GCM) 10K type strain sequencing project: providing services to taxonomists for standard genome sequencing and annotation.</title>
        <authorList>
            <consortium name="The Broad Institute Genomics Platform"/>
            <consortium name="The Broad Institute Genome Sequencing Center for Infectious Disease"/>
            <person name="Wu L."/>
            <person name="Ma J."/>
        </authorList>
    </citation>
    <scope>NUCLEOTIDE SEQUENCE [LARGE SCALE GENOMIC DNA]</scope>
    <source>
        <strain evidence="2 3">YIM 94188</strain>
    </source>
</reference>
<feature type="domain" description="Halobacterial output" evidence="1">
    <location>
        <begin position="23"/>
        <end position="93"/>
    </location>
</feature>
<dbReference type="Pfam" id="PF18545">
    <property type="entry name" value="HalOD1"/>
    <property type="match status" value="1"/>
</dbReference>
<organism evidence="2 3">
    <name type="scientific">Halopelagius fulvigenes</name>
    <dbReference type="NCBI Taxonomy" id="1198324"/>
    <lineage>
        <taxon>Archaea</taxon>
        <taxon>Methanobacteriati</taxon>
        <taxon>Methanobacteriota</taxon>
        <taxon>Stenosarchaea group</taxon>
        <taxon>Halobacteria</taxon>
        <taxon>Halobacteriales</taxon>
        <taxon>Haloferacaceae</taxon>
    </lineage>
</organism>
<comment type="caution">
    <text evidence="2">The sequence shown here is derived from an EMBL/GenBank/DDBJ whole genome shotgun (WGS) entry which is preliminary data.</text>
</comment>
<proteinExistence type="predicted"/>
<evidence type="ECO:0000259" key="1">
    <source>
        <dbReference type="Pfam" id="PF18545"/>
    </source>
</evidence>
<protein>
    <submittedName>
        <fullName evidence="2">HalOD1 output domain-containing protein</fullName>
    </submittedName>
</protein>
<gene>
    <name evidence="2" type="ORF">ACFQEV_02600</name>
</gene>
<dbReference type="Proteomes" id="UP001596408">
    <property type="component" value="Unassembled WGS sequence"/>
</dbReference>
<dbReference type="RefSeq" id="WP_379692422.1">
    <property type="nucleotide sequence ID" value="NZ_JBHSXH010000009.1"/>
</dbReference>
<sequence>MSSHSSSGGRPTDEDAVRYFSRTDPVSLRVVEAVAAFHGVDPLELRPLAEHIDADALNALFSTVGDGALDGAMVTFRYEGARVTVTGRGDIDVVGADPFGRRE</sequence>
<dbReference type="InterPro" id="IPR040624">
    <property type="entry name" value="HalOD1"/>
</dbReference>
<evidence type="ECO:0000313" key="3">
    <source>
        <dbReference type="Proteomes" id="UP001596408"/>
    </source>
</evidence>
<evidence type="ECO:0000313" key="2">
    <source>
        <dbReference type="EMBL" id="MFC6823886.1"/>
    </source>
</evidence>
<accession>A0ABD5TTH6</accession>
<dbReference type="AlphaFoldDB" id="A0ABD5TTH6"/>
<dbReference type="EMBL" id="JBHSXH010000009">
    <property type="protein sequence ID" value="MFC6823886.1"/>
    <property type="molecule type" value="Genomic_DNA"/>
</dbReference>
<name>A0ABD5TTH6_9EURY</name>